<dbReference type="SUPFAM" id="SSF56112">
    <property type="entry name" value="Protein kinase-like (PK-like)"/>
    <property type="match status" value="1"/>
</dbReference>
<keyword evidence="3" id="KW-0812">Transmembrane</keyword>
<dbReference type="PROSITE" id="PS00107">
    <property type="entry name" value="PROTEIN_KINASE_ATP"/>
    <property type="match status" value="1"/>
</dbReference>
<evidence type="ECO:0000256" key="11">
    <source>
        <dbReference type="PROSITE-ProRule" id="PRU10141"/>
    </source>
</evidence>
<protein>
    <recommendedName>
        <fullName evidence="13">Protein kinase domain-containing protein</fullName>
    </recommendedName>
</protein>
<dbReference type="InterPro" id="IPR011990">
    <property type="entry name" value="TPR-like_helical_dom_sf"/>
</dbReference>
<dbReference type="SMART" id="SM00220">
    <property type="entry name" value="S_TKc"/>
    <property type="match status" value="1"/>
</dbReference>
<evidence type="ECO:0000256" key="4">
    <source>
        <dbReference type="ARBA" id="ARBA00022729"/>
    </source>
</evidence>
<evidence type="ECO:0000256" key="3">
    <source>
        <dbReference type="ARBA" id="ARBA00022692"/>
    </source>
</evidence>
<gene>
    <name evidence="14" type="ORF">CSSPTR1EN2_LOCUS3836</name>
</gene>
<evidence type="ECO:0000256" key="5">
    <source>
        <dbReference type="ARBA" id="ARBA00022741"/>
    </source>
</evidence>
<evidence type="ECO:0000256" key="8">
    <source>
        <dbReference type="ARBA" id="ARBA00022989"/>
    </source>
</evidence>
<evidence type="ECO:0000313" key="15">
    <source>
        <dbReference type="Proteomes" id="UP001497512"/>
    </source>
</evidence>
<evidence type="ECO:0000256" key="1">
    <source>
        <dbReference type="ARBA" id="ARBA00004167"/>
    </source>
</evidence>
<dbReference type="Gene3D" id="1.25.40.10">
    <property type="entry name" value="Tetratricopeptide repeat domain"/>
    <property type="match status" value="1"/>
</dbReference>
<evidence type="ECO:0000256" key="7">
    <source>
        <dbReference type="ARBA" id="ARBA00022840"/>
    </source>
</evidence>
<dbReference type="PANTHER" id="PTHR47974:SF9">
    <property type="entry name" value="RECEPTOR-LIKE SERINE_THREONINE-PROTEIN KINASE"/>
    <property type="match status" value="1"/>
</dbReference>
<organism evidence="14 15">
    <name type="scientific">Sphagnum troendelagicum</name>
    <dbReference type="NCBI Taxonomy" id="128251"/>
    <lineage>
        <taxon>Eukaryota</taxon>
        <taxon>Viridiplantae</taxon>
        <taxon>Streptophyta</taxon>
        <taxon>Embryophyta</taxon>
        <taxon>Bryophyta</taxon>
        <taxon>Sphagnophytina</taxon>
        <taxon>Sphagnopsida</taxon>
        <taxon>Sphagnales</taxon>
        <taxon>Sphagnaceae</taxon>
        <taxon>Sphagnum</taxon>
    </lineage>
</organism>
<evidence type="ECO:0000256" key="2">
    <source>
        <dbReference type="ARBA" id="ARBA00022679"/>
    </source>
</evidence>
<dbReference type="PROSITE" id="PS00108">
    <property type="entry name" value="PROTEIN_KINASE_ST"/>
    <property type="match status" value="1"/>
</dbReference>
<accession>A0ABP0TI16</accession>
<feature type="binding site" evidence="11">
    <location>
        <position position="121"/>
    </location>
    <ligand>
        <name>ATP</name>
        <dbReference type="ChEBI" id="CHEBI:30616"/>
    </ligand>
</feature>
<dbReference type="Gene3D" id="1.10.510.10">
    <property type="entry name" value="Transferase(Phosphotransferase) domain 1"/>
    <property type="match status" value="1"/>
</dbReference>
<evidence type="ECO:0000256" key="12">
    <source>
        <dbReference type="RuleBase" id="RU000304"/>
    </source>
</evidence>
<feature type="domain" description="Protein kinase" evidence="13">
    <location>
        <begin position="94"/>
        <end position="371"/>
    </location>
</feature>
<comment type="similarity">
    <text evidence="12">Belongs to the protein kinase superfamily.</text>
</comment>
<evidence type="ECO:0000256" key="6">
    <source>
        <dbReference type="ARBA" id="ARBA00022777"/>
    </source>
</evidence>
<keyword evidence="8" id="KW-1133">Transmembrane helix</keyword>
<keyword evidence="2" id="KW-0808">Transferase</keyword>
<dbReference type="InterPro" id="IPR000719">
    <property type="entry name" value="Prot_kinase_dom"/>
</dbReference>
<dbReference type="Pfam" id="PF00069">
    <property type="entry name" value="Pkinase"/>
    <property type="match status" value="1"/>
</dbReference>
<dbReference type="PROSITE" id="PS50011">
    <property type="entry name" value="PROTEIN_KINASE_DOM"/>
    <property type="match status" value="1"/>
</dbReference>
<dbReference type="PROSITE" id="PS50005">
    <property type="entry name" value="TPR"/>
    <property type="match status" value="1"/>
</dbReference>
<keyword evidence="5 11" id="KW-0547">Nucleotide-binding</keyword>
<sequence>MLKEYQGALEDLDKADVIEPNNAFTMMNYGMVKYELDDYQGALETIDKVHHLQPNDHLILQTQKWLKWMLNEYQPTIKMLPLNSNIQFFSYNELNFERILGKGGFGTVYQSCWKDTKIAIKVLKWSGSHNEGAKKSFISEMRTLGSIQHINLVRLLGYCIKGLKHMLVYEYISNSSLNKWLYEDNLLDWDRQVCIIIEVAQGLAQLHKCNPIIIHLDIKPQNILLDQSYTPKLADFGLAKILDGKDENVMRLASTSTPGTSGYMAPEILLKQASTKSDVYSFGVLLIQLLNGSPFILDGNEIHIRKFIQWAQKVHVEENGFQQIFNVGIDNSIIGFDHNEAKSFLQISLQCIKEDPNQRPGIQEVLQHFEGLNKKKGIQYIPTSIQVYFDILLKRFGSTFKRM</sequence>
<dbReference type="InterPro" id="IPR019734">
    <property type="entry name" value="TPR_rpt"/>
</dbReference>
<evidence type="ECO:0000313" key="14">
    <source>
        <dbReference type="EMBL" id="CAK9197161.1"/>
    </source>
</evidence>
<evidence type="ECO:0000256" key="9">
    <source>
        <dbReference type="ARBA" id="ARBA00023136"/>
    </source>
</evidence>
<dbReference type="PANTHER" id="PTHR47974">
    <property type="entry name" value="OS07G0415500 PROTEIN"/>
    <property type="match status" value="1"/>
</dbReference>
<feature type="repeat" description="TPR" evidence="10">
    <location>
        <begin position="23"/>
        <end position="56"/>
    </location>
</feature>
<comment type="subcellular location">
    <subcellularLocation>
        <location evidence="1">Membrane</location>
        <topology evidence="1">Single-pass membrane protein</topology>
    </subcellularLocation>
</comment>
<dbReference type="Proteomes" id="UP001497512">
    <property type="component" value="Chromosome 11"/>
</dbReference>
<keyword evidence="4" id="KW-0732">Signal</keyword>
<dbReference type="InterPro" id="IPR017441">
    <property type="entry name" value="Protein_kinase_ATP_BS"/>
</dbReference>
<dbReference type="EMBL" id="OZ019903">
    <property type="protein sequence ID" value="CAK9197161.1"/>
    <property type="molecule type" value="Genomic_DNA"/>
</dbReference>
<name>A0ABP0TI16_9BRYO</name>
<keyword evidence="7 11" id="KW-0067">ATP-binding</keyword>
<keyword evidence="12" id="KW-0723">Serine/threonine-protein kinase</keyword>
<keyword evidence="6" id="KW-0418">Kinase</keyword>
<dbReference type="Gene3D" id="3.30.200.20">
    <property type="entry name" value="Phosphorylase Kinase, domain 1"/>
    <property type="match status" value="1"/>
</dbReference>
<dbReference type="InterPro" id="IPR011009">
    <property type="entry name" value="Kinase-like_dom_sf"/>
</dbReference>
<evidence type="ECO:0000259" key="13">
    <source>
        <dbReference type="PROSITE" id="PS50011"/>
    </source>
</evidence>
<reference evidence="14" key="1">
    <citation type="submission" date="2024-02" db="EMBL/GenBank/DDBJ databases">
        <authorList>
            <consortium name="ELIXIR-Norway"/>
            <consortium name="Elixir Norway"/>
        </authorList>
    </citation>
    <scope>NUCLEOTIDE SEQUENCE</scope>
</reference>
<dbReference type="InterPro" id="IPR008271">
    <property type="entry name" value="Ser/Thr_kinase_AS"/>
</dbReference>
<keyword evidence="10" id="KW-0802">TPR repeat</keyword>
<dbReference type="SUPFAM" id="SSF48452">
    <property type="entry name" value="TPR-like"/>
    <property type="match status" value="1"/>
</dbReference>
<evidence type="ECO:0000256" key="10">
    <source>
        <dbReference type="PROSITE-ProRule" id="PRU00339"/>
    </source>
</evidence>
<keyword evidence="15" id="KW-1185">Reference proteome</keyword>
<proteinExistence type="inferred from homology"/>
<keyword evidence="9" id="KW-0472">Membrane</keyword>